<proteinExistence type="predicted"/>
<protein>
    <recommendedName>
        <fullName evidence="4">MYND-type domain-containing protein</fullName>
    </recommendedName>
</protein>
<organism evidence="2 3">
    <name type="scientific">Ceriporiopsis subvermispora (strain B)</name>
    <name type="common">White-rot fungus</name>
    <name type="synonym">Gelatoporia subvermispora</name>
    <dbReference type="NCBI Taxonomy" id="914234"/>
    <lineage>
        <taxon>Eukaryota</taxon>
        <taxon>Fungi</taxon>
        <taxon>Dikarya</taxon>
        <taxon>Basidiomycota</taxon>
        <taxon>Agaricomycotina</taxon>
        <taxon>Agaricomycetes</taxon>
        <taxon>Polyporales</taxon>
        <taxon>Gelatoporiaceae</taxon>
        <taxon>Gelatoporia</taxon>
    </lineage>
</organism>
<feature type="region of interest" description="Disordered" evidence="1">
    <location>
        <begin position="16"/>
        <end position="42"/>
    </location>
</feature>
<evidence type="ECO:0000256" key="1">
    <source>
        <dbReference type="SAM" id="MobiDB-lite"/>
    </source>
</evidence>
<evidence type="ECO:0000313" key="2">
    <source>
        <dbReference type="EMBL" id="EMD30866.1"/>
    </source>
</evidence>
<dbReference type="AlphaFoldDB" id="M2QWH4"/>
<accession>M2QWH4</accession>
<dbReference type="STRING" id="914234.M2QWH4"/>
<keyword evidence="3" id="KW-1185">Reference proteome</keyword>
<dbReference type="EMBL" id="KB445831">
    <property type="protein sequence ID" value="EMD30866.1"/>
    <property type="molecule type" value="Genomic_DNA"/>
</dbReference>
<sequence>MAMKLSKSDLARMAGLVGGSLPSTGSSEPQASNTTSRDLTSAESGSIQAKLHGILSPSNKAAAEPIPPAFSAKYLPSFADKLRAASDAPQHTKISALIIILPFFWTPRQTLTCSALCACGTTRPIPQFIASAFITSIDICTEQHWPRGDAGMDDDRLASIDAAVRGVLAHKLKAMKKPDRFAQLSPMQQDAIGFSQVSASTLDQVGVARLARTINCVNLVPMYLVSSYDFLYVILPGVDECMFCDREGTLSTCSTYRLVKYCQEQCQTKD</sequence>
<reference evidence="2 3" key="1">
    <citation type="journal article" date="2012" name="Proc. Natl. Acad. Sci. U.S.A.">
        <title>Comparative genomics of Ceriporiopsis subvermispora and Phanerochaete chrysosporium provide insight into selective ligninolysis.</title>
        <authorList>
            <person name="Fernandez-Fueyo E."/>
            <person name="Ruiz-Duenas F.J."/>
            <person name="Ferreira P."/>
            <person name="Floudas D."/>
            <person name="Hibbett D.S."/>
            <person name="Canessa P."/>
            <person name="Larrondo L.F."/>
            <person name="James T.Y."/>
            <person name="Seelenfreund D."/>
            <person name="Lobos S."/>
            <person name="Polanco R."/>
            <person name="Tello M."/>
            <person name="Honda Y."/>
            <person name="Watanabe T."/>
            <person name="Watanabe T."/>
            <person name="Ryu J.S."/>
            <person name="Kubicek C.P."/>
            <person name="Schmoll M."/>
            <person name="Gaskell J."/>
            <person name="Hammel K.E."/>
            <person name="St John F.J."/>
            <person name="Vanden Wymelenberg A."/>
            <person name="Sabat G."/>
            <person name="Splinter BonDurant S."/>
            <person name="Syed K."/>
            <person name="Yadav J.S."/>
            <person name="Doddapaneni H."/>
            <person name="Subramanian V."/>
            <person name="Lavin J.L."/>
            <person name="Oguiza J.A."/>
            <person name="Perez G."/>
            <person name="Pisabarro A.G."/>
            <person name="Ramirez L."/>
            <person name="Santoyo F."/>
            <person name="Master E."/>
            <person name="Coutinho P.M."/>
            <person name="Henrissat B."/>
            <person name="Lombard V."/>
            <person name="Magnuson J.K."/>
            <person name="Kuees U."/>
            <person name="Hori C."/>
            <person name="Igarashi K."/>
            <person name="Samejima M."/>
            <person name="Held B.W."/>
            <person name="Barry K.W."/>
            <person name="LaButti K.M."/>
            <person name="Lapidus A."/>
            <person name="Lindquist E.A."/>
            <person name="Lucas S.M."/>
            <person name="Riley R."/>
            <person name="Salamov A.A."/>
            <person name="Hoffmeister D."/>
            <person name="Schwenk D."/>
            <person name="Hadar Y."/>
            <person name="Yarden O."/>
            <person name="de Vries R.P."/>
            <person name="Wiebenga A."/>
            <person name="Stenlid J."/>
            <person name="Eastwood D."/>
            <person name="Grigoriev I.V."/>
            <person name="Berka R.M."/>
            <person name="Blanchette R.A."/>
            <person name="Kersten P."/>
            <person name="Martinez A.T."/>
            <person name="Vicuna R."/>
            <person name="Cullen D."/>
        </authorList>
    </citation>
    <scope>NUCLEOTIDE SEQUENCE [LARGE SCALE GENOMIC DNA]</scope>
    <source>
        <strain evidence="2 3">B</strain>
    </source>
</reference>
<dbReference type="HOGENOM" id="CLU_1030586_0_0_1"/>
<gene>
    <name evidence="2" type="ORF">CERSUDRAFT_78562</name>
</gene>
<evidence type="ECO:0000313" key="3">
    <source>
        <dbReference type="Proteomes" id="UP000016930"/>
    </source>
</evidence>
<name>M2QWH4_CERS8</name>
<dbReference type="Proteomes" id="UP000016930">
    <property type="component" value="Unassembled WGS sequence"/>
</dbReference>
<evidence type="ECO:0008006" key="4">
    <source>
        <dbReference type="Google" id="ProtNLM"/>
    </source>
</evidence>
<feature type="compositionally biased region" description="Polar residues" evidence="1">
    <location>
        <begin position="21"/>
        <end position="42"/>
    </location>
</feature>